<feature type="region of interest" description="Disordered" evidence="1">
    <location>
        <begin position="94"/>
        <end position="115"/>
    </location>
</feature>
<dbReference type="EMBL" id="JAGIOI010000001">
    <property type="protein sequence ID" value="MBP2414095.1"/>
    <property type="molecule type" value="Genomic_DNA"/>
</dbReference>
<evidence type="ECO:0000313" key="3">
    <source>
        <dbReference type="Proteomes" id="UP000711614"/>
    </source>
</evidence>
<dbReference type="RefSeq" id="WP_209681800.1">
    <property type="nucleotide sequence ID" value="NZ_JAGIOI010000001.1"/>
</dbReference>
<name>A0ABS4Z044_9MICC</name>
<comment type="caution">
    <text evidence="2">The sequence shown here is derived from an EMBL/GenBank/DDBJ whole genome shotgun (WGS) entry which is preliminary data.</text>
</comment>
<gene>
    <name evidence="2" type="ORF">JOF48_002894</name>
</gene>
<protein>
    <submittedName>
        <fullName evidence="2">Uncharacterized protein</fullName>
    </submittedName>
</protein>
<dbReference type="Proteomes" id="UP000711614">
    <property type="component" value="Unassembled WGS sequence"/>
</dbReference>
<sequence length="210" mass="22786">MIIPVYVSDWQTGNGDIERIVVGMAFSHVLLVHTDTREPGTGYGSFGRDTTAAAIAFHGITGREEAELARLEAFVREDGGSFFAYAPLSGTVLDPSSTPLPDPYADPESEPENRARAPNAAYAHHYCRTMRIGKHTLAVRTIRAPKWRSSSTGALLTGRPCAYAKSDWDMRNVDPKPGAYAKELCLCACCHPTLAHTQSRPAKGGPNAQR</sequence>
<reference evidence="2 3" key="1">
    <citation type="submission" date="2021-03" db="EMBL/GenBank/DDBJ databases">
        <title>Sequencing the genomes of 1000 actinobacteria strains.</title>
        <authorList>
            <person name="Klenk H.-P."/>
        </authorList>
    </citation>
    <scope>NUCLEOTIDE SEQUENCE [LARGE SCALE GENOMIC DNA]</scope>
    <source>
        <strain evidence="2 3">DSM 16005</strain>
    </source>
</reference>
<evidence type="ECO:0000256" key="1">
    <source>
        <dbReference type="SAM" id="MobiDB-lite"/>
    </source>
</evidence>
<accession>A0ABS4Z044</accession>
<evidence type="ECO:0000313" key="2">
    <source>
        <dbReference type="EMBL" id="MBP2414095.1"/>
    </source>
</evidence>
<keyword evidence="3" id="KW-1185">Reference proteome</keyword>
<proteinExistence type="predicted"/>
<organism evidence="2 3">
    <name type="scientific">Arthrobacter stackebrandtii</name>
    <dbReference type="NCBI Taxonomy" id="272161"/>
    <lineage>
        <taxon>Bacteria</taxon>
        <taxon>Bacillati</taxon>
        <taxon>Actinomycetota</taxon>
        <taxon>Actinomycetes</taxon>
        <taxon>Micrococcales</taxon>
        <taxon>Micrococcaceae</taxon>
        <taxon>Arthrobacter</taxon>
    </lineage>
</organism>